<reference evidence="1" key="1">
    <citation type="submission" date="2020-02" db="EMBL/GenBank/DDBJ databases">
        <authorList>
            <person name="Meier V. D."/>
        </authorList>
    </citation>
    <scope>NUCLEOTIDE SEQUENCE</scope>
    <source>
        <strain evidence="1">AVDCRST_MAG56</strain>
    </source>
</reference>
<sequence length="297" mass="35056">MKLQERYIDPFTDFGFKKLFGEEPNKELLVDFLNHLLAGRKQITQLTYARNEHLGKTDTNRRAVFDLYCEGDRGEKFIIELQKVKQQFFKDRSLYYATFPIQEEGNKGAWNYRLPEVFSVAVMDFAFDDSHPGQYRHEVKLMETRTKEVFYDKLTLIYLEMPKFRKEPEALETHFDKWMYLLKNLHRFTDIPPVLQERIFRRAFQIAEVANLNPQDMERYELSLKDKRDWESAIETAVEEGREKGIKEGIEKGIQEGREKGMKEGVKEVARNLKRTGVDIALIVQATGLTPEEIEKL</sequence>
<accession>A0A6J4ILJ6</accession>
<evidence type="ECO:0000313" key="1">
    <source>
        <dbReference type="EMBL" id="CAA9253601.1"/>
    </source>
</evidence>
<gene>
    <name evidence="1" type="ORF">AVDCRST_MAG56-2106</name>
</gene>
<protein>
    <recommendedName>
        <fullName evidence="2">Rpn family recombination-promoting nuclease/putative transposase</fullName>
    </recommendedName>
</protein>
<proteinExistence type="predicted"/>
<dbReference type="Pfam" id="PF12784">
    <property type="entry name" value="PDDEXK_2"/>
    <property type="match status" value="1"/>
</dbReference>
<organism evidence="1">
    <name type="scientific">uncultured Cytophagales bacterium</name>
    <dbReference type="NCBI Taxonomy" id="158755"/>
    <lineage>
        <taxon>Bacteria</taxon>
        <taxon>Pseudomonadati</taxon>
        <taxon>Bacteroidota</taxon>
        <taxon>Sphingobacteriia</taxon>
        <taxon>Sphingobacteriales</taxon>
        <taxon>environmental samples</taxon>
    </lineage>
</organism>
<dbReference type="NCBIfam" id="TIGR01784">
    <property type="entry name" value="T_den_put_tspse"/>
    <property type="match status" value="1"/>
</dbReference>
<evidence type="ECO:0008006" key="2">
    <source>
        <dbReference type="Google" id="ProtNLM"/>
    </source>
</evidence>
<name>A0A6J4ILJ6_9SPHI</name>
<dbReference type="AlphaFoldDB" id="A0A6J4ILJ6"/>
<dbReference type="PANTHER" id="PTHR41317:SF1">
    <property type="entry name" value="PD-(D_E)XK NUCLEASE FAMILY TRANSPOSASE"/>
    <property type="match status" value="1"/>
</dbReference>
<dbReference type="PANTHER" id="PTHR41317">
    <property type="entry name" value="PD-(D_E)XK NUCLEASE FAMILY TRANSPOSASE"/>
    <property type="match status" value="1"/>
</dbReference>
<dbReference type="EMBL" id="CADCTQ010000190">
    <property type="protein sequence ID" value="CAA9253601.1"/>
    <property type="molecule type" value="Genomic_DNA"/>
</dbReference>
<dbReference type="InterPro" id="IPR010106">
    <property type="entry name" value="RpnA"/>
</dbReference>